<keyword evidence="2" id="KW-1185">Reference proteome</keyword>
<comment type="caution">
    <text evidence="1">The sequence shown here is derived from an EMBL/GenBank/DDBJ whole genome shotgun (WGS) entry which is preliminary data.</text>
</comment>
<sequence>MCLLYVNGLYFVDLTGYCFYAFAKAEIKQLNFFKKIYYFKGVKPYQNYCKSLLTIL</sequence>
<proteinExistence type="predicted"/>
<reference evidence="1" key="1">
    <citation type="journal article" date="2014" name="Genome Announc.">
        <title>Draft Genome Sequences of Marine Flavobacterium Nonlabens Strains NR17, NR24, NR27, NR32, NR33, and Ara13.</title>
        <authorList>
            <person name="Nakanishi M."/>
            <person name="Meirelles P."/>
            <person name="Suzuki R."/>
            <person name="Takatani N."/>
            <person name="Mino S."/>
            <person name="Suda W."/>
            <person name="Oshima K."/>
            <person name="Hattori M."/>
            <person name="Ohkuma M."/>
            <person name="Hosokawa M."/>
            <person name="Miyashita K."/>
            <person name="Thompson F.L."/>
            <person name="Niwa A."/>
            <person name="Sawabe T."/>
            <person name="Sawabe T."/>
        </authorList>
    </citation>
    <scope>NUCLEOTIDE SEQUENCE [LARGE SCALE GENOMIC DNA]</scope>
    <source>
        <strain evidence="1">JCM 19294</strain>
    </source>
</reference>
<name>A0A090Q8H0_9FLAO</name>
<dbReference type="AlphaFoldDB" id="A0A090Q8H0"/>
<dbReference type="EMBL" id="BBML01000008">
    <property type="protein sequence ID" value="GAK98033.1"/>
    <property type="molecule type" value="Genomic_DNA"/>
</dbReference>
<organism evidence="1 2">
    <name type="scientific">Nonlabens tegetincola</name>
    <dbReference type="NCBI Taxonomy" id="323273"/>
    <lineage>
        <taxon>Bacteria</taxon>
        <taxon>Pseudomonadati</taxon>
        <taxon>Bacteroidota</taxon>
        <taxon>Flavobacteriia</taxon>
        <taxon>Flavobacteriales</taxon>
        <taxon>Flavobacteriaceae</taxon>
        <taxon>Nonlabens</taxon>
    </lineage>
</organism>
<protein>
    <submittedName>
        <fullName evidence="1">Uncharacterized protein</fullName>
    </submittedName>
</protein>
<accession>A0A090Q8H0</accession>
<dbReference type="Proteomes" id="UP000029221">
    <property type="component" value="Unassembled WGS sequence"/>
</dbReference>
<gene>
    <name evidence="1" type="ORF">JCM19294_1655</name>
</gene>
<evidence type="ECO:0000313" key="1">
    <source>
        <dbReference type="EMBL" id="GAK98033.1"/>
    </source>
</evidence>
<evidence type="ECO:0000313" key="2">
    <source>
        <dbReference type="Proteomes" id="UP000029221"/>
    </source>
</evidence>